<gene>
    <name evidence="3" type="ORF">PHAECO_LOCUS191</name>
</gene>
<feature type="compositionally biased region" description="Basic and acidic residues" evidence="1">
    <location>
        <begin position="165"/>
        <end position="176"/>
    </location>
</feature>
<evidence type="ECO:0000259" key="2">
    <source>
        <dbReference type="Pfam" id="PF13837"/>
    </source>
</evidence>
<proteinExistence type="predicted"/>
<keyword evidence="4" id="KW-1185">Reference proteome</keyword>
<name>A0A9N9WZS9_PHACE</name>
<reference evidence="3" key="2">
    <citation type="submission" date="2022-10" db="EMBL/GenBank/DDBJ databases">
        <authorList>
            <consortium name="ENA_rothamsted_submissions"/>
            <consortium name="culmorum"/>
            <person name="King R."/>
        </authorList>
    </citation>
    <scope>NUCLEOTIDE SEQUENCE</scope>
</reference>
<feature type="region of interest" description="Disordered" evidence="1">
    <location>
        <begin position="165"/>
        <end position="188"/>
    </location>
</feature>
<evidence type="ECO:0000313" key="4">
    <source>
        <dbReference type="Proteomes" id="UP001153737"/>
    </source>
</evidence>
<dbReference type="EMBL" id="OU896707">
    <property type="protein sequence ID" value="CAG9812849.1"/>
    <property type="molecule type" value="Genomic_DNA"/>
</dbReference>
<evidence type="ECO:0000256" key="1">
    <source>
        <dbReference type="SAM" id="MobiDB-lite"/>
    </source>
</evidence>
<dbReference type="Pfam" id="PF13837">
    <property type="entry name" value="Myb_DNA-bind_4"/>
    <property type="match status" value="1"/>
</dbReference>
<dbReference type="AlphaFoldDB" id="A0A9N9WZS9"/>
<accession>A0A9N9WZS9</accession>
<organism evidence="3 4">
    <name type="scientific">Phaedon cochleariae</name>
    <name type="common">Mustard beetle</name>
    <dbReference type="NCBI Taxonomy" id="80249"/>
    <lineage>
        <taxon>Eukaryota</taxon>
        <taxon>Metazoa</taxon>
        <taxon>Ecdysozoa</taxon>
        <taxon>Arthropoda</taxon>
        <taxon>Hexapoda</taxon>
        <taxon>Insecta</taxon>
        <taxon>Pterygota</taxon>
        <taxon>Neoptera</taxon>
        <taxon>Endopterygota</taxon>
        <taxon>Coleoptera</taxon>
        <taxon>Polyphaga</taxon>
        <taxon>Cucujiformia</taxon>
        <taxon>Chrysomeloidea</taxon>
        <taxon>Chrysomelidae</taxon>
        <taxon>Chrysomelinae</taxon>
        <taxon>Chrysomelini</taxon>
        <taxon>Phaedon</taxon>
    </lineage>
</organism>
<dbReference type="OrthoDB" id="6776907at2759"/>
<dbReference type="Gene3D" id="1.10.10.60">
    <property type="entry name" value="Homeodomain-like"/>
    <property type="match status" value="1"/>
</dbReference>
<feature type="domain" description="Myb/SANT-like DNA-binding" evidence="2">
    <location>
        <begin position="23"/>
        <end position="104"/>
    </location>
</feature>
<dbReference type="Proteomes" id="UP001153737">
    <property type="component" value="Chromosome 1"/>
</dbReference>
<reference evidence="3" key="1">
    <citation type="submission" date="2022-01" db="EMBL/GenBank/DDBJ databases">
        <authorList>
            <person name="King R."/>
        </authorList>
    </citation>
    <scope>NUCLEOTIDE SEQUENCE</scope>
</reference>
<protein>
    <recommendedName>
        <fullName evidence="2">Myb/SANT-like DNA-binding domain-containing protein</fullName>
    </recommendedName>
</protein>
<sequence length="244" mass="28472">MSGQGSDGLSEFLCFAGDTEELYFTRDRTLALIALYQKYKPKIGSSEIKNMRRMWEVIARDLSNQFKITVLPTKCENRWKVLERNYKKFIDNNNKTGRGAKFFEFEKEFDDIYGRKASIKPSFLLTSNSVLIPDRASTPQSEPAAGTSHEAEQNIVMLSIEDSSVGKENKNTEHSTMKRKRSVRTTTSSYKKRNDILLDMKNDLKKYYEEKSKRDEEKLDVSRKKYEDRVRRTNLIGQFLKQKD</sequence>
<evidence type="ECO:0000313" key="3">
    <source>
        <dbReference type="EMBL" id="CAG9812849.1"/>
    </source>
</evidence>
<dbReference type="InterPro" id="IPR044822">
    <property type="entry name" value="Myb_DNA-bind_4"/>
</dbReference>